<keyword evidence="3" id="KW-1185">Reference proteome</keyword>
<protein>
    <submittedName>
        <fullName evidence="2">Uncharacterized protein</fullName>
    </submittedName>
</protein>
<keyword evidence="1" id="KW-1133">Transmembrane helix</keyword>
<evidence type="ECO:0000313" key="3">
    <source>
        <dbReference type="Proteomes" id="UP000070700"/>
    </source>
</evidence>
<name>A0A194XGZ3_MOLSC</name>
<dbReference type="KEGG" id="psco:LY89DRAFT_731867"/>
<keyword evidence="1" id="KW-0812">Transmembrane</keyword>
<dbReference type="InParanoid" id="A0A194XGZ3"/>
<dbReference type="RefSeq" id="XP_018073825.1">
    <property type="nucleotide sequence ID" value="XM_018219625.1"/>
</dbReference>
<dbReference type="GeneID" id="28829351"/>
<proteinExistence type="predicted"/>
<evidence type="ECO:0000313" key="2">
    <source>
        <dbReference type="EMBL" id="KUJ19470.1"/>
    </source>
</evidence>
<gene>
    <name evidence="2" type="ORF">LY89DRAFT_731867</name>
</gene>
<organism evidence="2 3">
    <name type="scientific">Mollisia scopiformis</name>
    <name type="common">Conifer needle endophyte fungus</name>
    <name type="synonym">Phialocephala scopiformis</name>
    <dbReference type="NCBI Taxonomy" id="149040"/>
    <lineage>
        <taxon>Eukaryota</taxon>
        <taxon>Fungi</taxon>
        <taxon>Dikarya</taxon>
        <taxon>Ascomycota</taxon>
        <taxon>Pezizomycotina</taxon>
        <taxon>Leotiomycetes</taxon>
        <taxon>Helotiales</taxon>
        <taxon>Mollisiaceae</taxon>
        <taxon>Mollisia</taxon>
    </lineage>
</organism>
<keyword evidence="1" id="KW-0472">Membrane</keyword>
<sequence length="175" mass="19322">MRGQLSFHIHNVVLSLRANVGAAESTEIATLDPNMLNTNGLYWMLVETGLALIAVNLPLLYGTVRKNATNGSSSKISSTHRKNSGSQEYGDHIELAYGVQNNSDTKATSAQPLDPIDVEASNIKITKSYGVDWSCEQVCNGQCMSLLRIALKRHKEFGGFKLFRYKLIHSNYVTM</sequence>
<reference evidence="2 3" key="1">
    <citation type="submission" date="2015-10" db="EMBL/GenBank/DDBJ databases">
        <title>Full genome of DAOMC 229536 Phialocephala scopiformis, a fungal endophyte of spruce producing the potent anti-insectan compound rugulosin.</title>
        <authorList>
            <consortium name="DOE Joint Genome Institute"/>
            <person name="Walker A.K."/>
            <person name="Frasz S.L."/>
            <person name="Seifert K.A."/>
            <person name="Miller J.D."/>
            <person name="Mondo S.J."/>
            <person name="Labutti K."/>
            <person name="Lipzen A."/>
            <person name="Dockter R."/>
            <person name="Kennedy M."/>
            <person name="Grigoriev I.V."/>
            <person name="Spatafora J.W."/>
        </authorList>
    </citation>
    <scope>NUCLEOTIDE SEQUENCE [LARGE SCALE GENOMIC DNA]</scope>
    <source>
        <strain evidence="2 3">CBS 120377</strain>
    </source>
</reference>
<dbReference type="Proteomes" id="UP000070700">
    <property type="component" value="Unassembled WGS sequence"/>
</dbReference>
<dbReference type="EMBL" id="KQ947411">
    <property type="protein sequence ID" value="KUJ19470.1"/>
    <property type="molecule type" value="Genomic_DNA"/>
</dbReference>
<accession>A0A194XGZ3</accession>
<dbReference type="OrthoDB" id="5393606at2759"/>
<dbReference type="AlphaFoldDB" id="A0A194XGZ3"/>
<evidence type="ECO:0000256" key="1">
    <source>
        <dbReference type="SAM" id="Phobius"/>
    </source>
</evidence>
<feature type="transmembrane region" description="Helical" evidence="1">
    <location>
        <begin position="41"/>
        <end position="61"/>
    </location>
</feature>